<protein>
    <submittedName>
        <fullName evidence="1">Phage tail terminator protein</fullName>
    </submittedName>
</protein>
<dbReference type="Gene3D" id="3.30.70.1700">
    <property type="entry name" value="Phage minor tail protein U"/>
    <property type="match status" value="1"/>
</dbReference>
<dbReference type="RefSeq" id="WP_323580832.1">
    <property type="nucleotide sequence ID" value="NZ_JAYGOJ010000107.1"/>
</dbReference>
<dbReference type="InterPro" id="IPR035934">
    <property type="entry name" value="Phage_tail_protein-like_sf"/>
</dbReference>
<dbReference type="EMBL" id="JAYGOJ010000107">
    <property type="protein sequence ID" value="MEA9437439.1"/>
    <property type="molecule type" value="Genomic_DNA"/>
</dbReference>
<reference evidence="1 2" key="1">
    <citation type="submission" date="2023-12" db="EMBL/GenBank/DDBJ databases">
        <title>Characterization of antibiotic resistance in Aeromonas spp. in hospital effluent.</title>
        <authorList>
            <person name="Negoseki B.R.S."/>
            <person name="Krul D."/>
            <person name="Siqueira A.C."/>
            <person name="Almeida M."/>
            <person name="Mesa D."/>
            <person name="Conte D."/>
            <person name="Dalla-Costa L.M."/>
        </authorList>
    </citation>
    <scope>NUCLEOTIDE SEQUENCE [LARGE SCALE GENOMIC DNA]</scope>
    <source>
        <strain evidence="1 2">36v</strain>
    </source>
</reference>
<dbReference type="Proteomes" id="UP001304847">
    <property type="component" value="Unassembled WGS sequence"/>
</dbReference>
<dbReference type="Pfam" id="PF06141">
    <property type="entry name" value="Phage_tail_U"/>
    <property type="match status" value="1"/>
</dbReference>
<keyword evidence="2" id="KW-1185">Reference proteome</keyword>
<name>A0ABU5W9B0_AERCA</name>
<comment type="caution">
    <text evidence="1">The sequence shown here is derived from an EMBL/GenBank/DDBJ whole genome shotgun (WGS) entry which is preliminary data.</text>
</comment>
<sequence length="140" mass="15187">MTKRTRIRQVLKEEVSQLLNAGSSGKPATVFANRPFSVDEQDLPVAFCYMLEGTPSEYALDDAYDSTQLMVSLYVMESNQADAELDLLAEDLAGLNESSLSGLLTEGMGLISWAYGQDEEGTGLASLTLSFNATWSDSDV</sequence>
<dbReference type="SUPFAM" id="SSF143749">
    <property type="entry name" value="Phage tail protein-like"/>
    <property type="match status" value="1"/>
</dbReference>
<gene>
    <name evidence="1" type="primary">gpU</name>
    <name evidence="1" type="ORF">VCX44_16910</name>
</gene>
<evidence type="ECO:0000313" key="1">
    <source>
        <dbReference type="EMBL" id="MEA9437439.1"/>
    </source>
</evidence>
<evidence type="ECO:0000313" key="2">
    <source>
        <dbReference type="Proteomes" id="UP001304847"/>
    </source>
</evidence>
<accession>A0ABU5W9B0</accession>
<organism evidence="1 2">
    <name type="scientific">Aeromonas caviae</name>
    <name type="common">Aeromonas punctata</name>
    <dbReference type="NCBI Taxonomy" id="648"/>
    <lineage>
        <taxon>Bacteria</taxon>
        <taxon>Pseudomonadati</taxon>
        <taxon>Pseudomonadota</taxon>
        <taxon>Gammaproteobacteria</taxon>
        <taxon>Aeromonadales</taxon>
        <taxon>Aeromonadaceae</taxon>
        <taxon>Aeromonas</taxon>
    </lineage>
</organism>
<dbReference type="InterPro" id="IPR009312">
    <property type="entry name" value="Phage_lambda_GpU-like"/>
</dbReference>
<proteinExistence type="predicted"/>
<dbReference type="InterPro" id="IPR038512">
    <property type="entry name" value="GpU-like_sf"/>
</dbReference>